<gene>
    <name evidence="2" type="ORF">ACJRO7_015646</name>
</gene>
<evidence type="ECO:0000256" key="1">
    <source>
        <dbReference type="SAM" id="Phobius"/>
    </source>
</evidence>
<name>A0ABD3LA81_EUCGL</name>
<reference evidence="2 3" key="1">
    <citation type="submission" date="2024-11" db="EMBL/GenBank/DDBJ databases">
        <title>Chromosome-level genome assembly of Eucalyptus globulus Labill. provides insights into its genome evolution.</title>
        <authorList>
            <person name="Li X."/>
        </authorList>
    </citation>
    <scope>NUCLEOTIDE SEQUENCE [LARGE SCALE GENOMIC DNA]</scope>
    <source>
        <strain evidence="2">CL2024</strain>
        <tissue evidence="2">Fresh tender leaves</tissue>
    </source>
</reference>
<keyword evidence="3" id="KW-1185">Reference proteome</keyword>
<dbReference type="AlphaFoldDB" id="A0ABD3LA81"/>
<feature type="transmembrane region" description="Helical" evidence="1">
    <location>
        <begin position="37"/>
        <end position="57"/>
    </location>
</feature>
<dbReference type="EMBL" id="JBJKBG010000003">
    <property type="protein sequence ID" value="KAL3746737.1"/>
    <property type="molecule type" value="Genomic_DNA"/>
</dbReference>
<sequence>MVPNIDLILVALLYGTLVAGILIAVVVVVLAGLVLGFAAGLFSIIAMDSCIVFQLLSWRFDLVKADVELGLLLLLCTVLRCGVSASSALRPWAERGVRASVEAARRARILLS</sequence>
<evidence type="ECO:0000313" key="3">
    <source>
        <dbReference type="Proteomes" id="UP001634007"/>
    </source>
</evidence>
<keyword evidence="1" id="KW-1133">Transmembrane helix</keyword>
<dbReference type="Proteomes" id="UP001634007">
    <property type="component" value="Unassembled WGS sequence"/>
</dbReference>
<feature type="transmembrane region" description="Helical" evidence="1">
    <location>
        <begin position="7"/>
        <end position="31"/>
    </location>
</feature>
<comment type="caution">
    <text evidence="2">The sequence shown here is derived from an EMBL/GenBank/DDBJ whole genome shotgun (WGS) entry which is preliminary data.</text>
</comment>
<evidence type="ECO:0000313" key="2">
    <source>
        <dbReference type="EMBL" id="KAL3746737.1"/>
    </source>
</evidence>
<protein>
    <submittedName>
        <fullName evidence="2">Uncharacterized protein</fullName>
    </submittedName>
</protein>
<keyword evidence="1" id="KW-0812">Transmembrane</keyword>
<organism evidence="2 3">
    <name type="scientific">Eucalyptus globulus</name>
    <name type="common">Tasmanian blue gum</name>
    <dbReference type="NCBI Taxonomy" id="34317"/>
    <lineage>
        <taxon>Eukaryota</taxon>
        <taxon>Viridiplantae</taxon>
        <taxon>Streptophyta</taxon>
        <taxon>Embryophyta</taxon>
        <taxon>Tracheophyta</taxon>
        <taxon>Spermatophyta</taxon>
        <taxon>Magnoliopsida</taxon>
        <taxon>eudicotyledons</taxon>
        <taxon>Gunneridae</taxon>
        <taxon>Pentapetalae</taxon>
        <taxon>rosids</taxon>
        <taxon>malvids</taxon>
        <taxon>Myrtales</taxon>
        <taxon>Myrtaceae</taxon>
        <taxon>Myrtoideae</taxon>
        <taxon>Eucalypteae</taxon>
        <taxon>Eucalyptus</taxon>
    </lineage>
</organism>
<accession>A0ABD3LA81</accession>
<proteinExistence type="predicted"/>
<keyword evidence="1" id="KW-0472">Membrane</keyword>